<dbReference type="GO" id="GO:0005886">
    <property type="term" value="C:plasma membrane"/>
    <property type="evidence" value="ECO:0007669"/>
    <property type="project" value="UniProtKB-SubCell"/>
</dbReference>
<keyword evidence="11 12" id="KW-0472">Membrane</keyword>
<dbReference type="Proteomes" id="UP000046155">
    <property type="component" value="Unassembled WGS sequence"/>
</dbReference>
<evidence type="ECO:0000256" key="10">
    <source>
        <dbReference type="ARBA" id="ARBA00023098"/>
    </source>
</evidence>
<keyword evidence="9 12" id="KW-1133">Transmembrane helix</keyword>
<evidence type="ECO:0000256" key="12">
    <source>
        <dbReference type="SAM" id="Phobius"/>
    </source>
</evidence>
<sequence>MTWLFAGLSVVLGSVGQVYLKLGSGKIFELHTIIGIIFYGVAFLLWLQVLAAWPLSKAYPLLAVNFILVAVFSSIFLHEQFSAGSILGTILCTIGVVCVGLSK</sequence>
<evidence type="ECO:0000256" key="1">
    <source>
        <dbReference type="ARBA" id="ARBA00004651"/>
    </source>
</evidence>
<evidence type="ECO:0000256" key="7">
    <source>
        <dbReference type="ARBA" id="ARBA00022692"/>
    </source>
</evidence>
<dbReference type="SUPFAM" id="SSF103481">
    <property type="entry name" value="Multidrug resistance efflux transporter EmrE"/>
    <property type="match status" value="1"/>
</dbReference>
<reference evidence="15" key="1">
    <citation type="submission" date="2015-01" db="EMBL/GenBank/DDBJ databases">
        <authorList>
            <person name="Manzoor Shahid"/>
            <person name="Zubair Saima"/>
        </authorList>
    </citation>
    <scope>NUCLEOTIDE SEQUENCE [LARGE SCALE GENOMIC DNA]</scope>
    <source>
        <strain evidence="15">Sp3</strain>
    </source>
</reference>
<dbReference type="InterPro" id="IPR000390">
    <property type="entry name" value="Small_drug/metabolite_transptr"/>
</dbReference>
<evidence type="ECO:0000313" key="14">
    <source>
        <dbReference type="EMBL" id="CEO87657.1"/>
    </source>
</evidence>
<feature type="transmembrane region" description="Helical" evidence="12">
    <location>
        <begin position="83"/>
        <end position="102"/>
    </location>
</feature>
<keyword evidence="7 12" id="KW-0812">Transmembrane</keyword>
<evidence type="ECO:0000256" key="11">
    <source>
        <dbReference type="ARBA" id="ARBA00023136"/>
    </source>
</evidence>
<dbReference type="AlphaFoldDB" id="A0A0B7MJ45"/>
<keyword evidence="10" id="KW-0443">Lipid metabolism</keyword>
<keyword evidence="4" id="KW-0444">Lipid biosynthesis</keyword>
<dbReference type="Gene3D" id="1.10.3730.20">
    <property type="match status" value="1"/>
</dbReference>
<protein>
    <submittedName>
        <fullName evidence="14">Putative small multi-drug resistant family protein</fullName>
    </submittedName>
</protein>
<dbReference type="PANTHER" id="PTHR30561:SF9">
    <property type="entry name" value="4-AMINO-4-DEOXY-L-ARABINOSE-PHOSPHOUNDECAPRENOL FLIPPASE SUBUNIT ARNF-RELATED"/>
    <property type="match status" value="1"/>
</dbReference>
<organism evidence="14 15">
    <name type="scientific">Syntrophaceticus schinkii</name>
    <dbReference type="NCBI Taxonomy" id="499207"/>
    <lineage>
        <taxon>Bacteria</taxon>
        <taxon>Bacillati</taxon>
        <taxon>Bacillota</taxon>
        <taxon>Clostridia</taxon>
        <taxon>Thermoanaerobacterales</taxon>
        <taxon>Thermoanaerobacterales Family III. Incertae Sedis</taxon>
        <taxon>Syntrophaceticus</taxon>
    </lineage>
</organism>
<evidence type="ECO:0000256" key="5">
    <source>
        <dbReference type="ARBA" id="ARBA00022519"/>
    </source>
</evidence>
<dbReference type="InterPro" id="IPR000620">
    <property type="entry name" value="EamA_dom"/>
</dbReference>
<dbReference type="Pfam" id="PF00892">
    <property type="entry name" value="EamA"/>
    <property type="match status" value="1"/>
</dbReference>
<feature type="transmembrane region" description="Helical" evidence="12">
    <location>
        <begin position="58"/>
        <end position="77"/>
    </location>
</feature>
<evidence type="ECO:0000256" key="9">
    <source>
        <dbReference type="ARBA" id="ARBA00022989"/>
    </source>
</evidence>
<dbReference type="GO" id="GO:0022857">
    <property type="term" value="F:transmembrane transporter activity"/>
    <property type="evidence" value="ECO:0007669"/>
    <property type="project" value="InterPro"/>
</dbReference>
<keyword evidence="6" id="KW-0441">Lipid A biosynthesis</keyword>
<feature type="domain" description="EamA" evidence="13">
    <location>
        <begin position="2"/>
        <end position="99"/>
    </location>
</feature>
<evidence type="ECO:0000256" key="8">
    <source>
        <dbReference type="ARBA" id="ARBA00022985"/>
    </source>
</evidence>
<keyword evidence="5" id="KW-0997">Cell inner membrane</keyword>
<name>A0A0B7MJ45_9FIRM</name>
<evidence type="ECO:0000313" key="15">
    <source>
        <dbReference type="Proteomes" id="UP000046155"/>
    </source>
</evidence>
<evidence type="ECO:0000256" key="4">
    <source>
        <dbReference type="ARBA" id="ARBA00022516"/>
    </source>
</evidence>
<gene>
    <name evidence="14" type="ORF">SSCH_1170014</name>
</gene>
<comment type="subcellular location">
    <subcellularLocation>
        <location evidence="1">Cell membrane</location>
        <topology evidence="1">Multi-pass membrane protein</topology>
    </subcellularLocation>
</comment>
<evidence type="ECO:0000256" key="2">
    <source>
        <dbReference type="ARBA" id="ARBA00007362"/>
    </source>
</evidence>
<comment type="similarity">
    <text evidence="2">Belongs to the EamA transporter family.</text>
</comment>
<dbReference type="EMBL" id="CDRZ01000021">
    <property type="protein sequence ID" value="CEO87657.1"/>
    <property type="molecule type" value="Genomic_DNA"/>
</dbReference>
<accession>A0A0B7MJ45</accession>
<evidence type="ECO:0000256" key="6">
    <source>
        <dbReference type="ARBA" id="ARBA00022556"/>
    </source>
</evidence>
<keyword evidence="15" id="KW-1185">Reference proteome</keyword>
<feature type="transmembrane region" description="Helical" evidence="12">
    <location>
        <begin position="30"/>
        <end position="51"/>
    </location>
</feature>
<dbReference type="GO" id="GO:0009103">
    <property type="term" value="P:lipopolysaccharide biosynthetic process"/>
    <property type="evidence" value="ECO:0007669"/>
    <property type="project" value="UniProtKB-KW"/>
</dbReference>
<keyword evidence="8" id="KW-0448">Lipopolysaccharide biosynthesis</keyword>
<keyword evidence="3" id="KW-1003">Cell membrane</keyword>
<dbReference type="PANTHER" id="PTHR30561">
    <property type="entry name" value="SMR FAMILY PROTON-DEPENDENT DRUG EFFLUX TRANSPORTER SUGE"/>
    <property type="match status" value="1"/>
</dbReference>
<evidence type="ECO:0000256" key="3">
    <source>
        <dbReference type="ARBA" id="ARBA00022475"/>
    </source>
</evidence>
<dbReference type="RefSeq" id="WP_232294156.1">
    <property type="nucleotide sequence ID" value="NZ_CDRZ01000021.1"/>
</dbReference>
<evidence type="ECO:0000259" key="13">
    <source>
        <dbReference type="Pfam" id="PF00892"/>
    </source>
</evidence>
<proteinExistence type="inferred from homology"/>
<dbReference type="InterPro" id="IPR037185">
    <property type="entry name" value="EmrE-like"/>
</dbReference>